<evidence type="ECO:0000313" key="1">
    <source>
        <dbReference type="EMBL" id="KAF5756999.1"/>
    </source>
</evidence>
<reference evidence="1" key="2">
    <citation type="submission" date="2020-06" db="EMBL/GenBank/DDBJ databases">
        <title>Helianthus annuus Genome sequencing and assembly Release 2.</title>
        <authorList>
            <person name="Gouzy J."/>
            <person name="Langlade N."/>
            <person name="Munos S."/>
        </authorList>
    </citation>
    <scope>NUCLEOTIDE SEQUENCE</scope>
    <source>
        <tissue evidence="1">Leaves</tissue>
    </source>
</reference>
<keyword evidence="2" id="KW-1185">Reference proteome</keyword>
<reference evidence="1" key="1">
    <citation type="journal article" date="2017" name="Nature">
        <title>The sunflower genome provides insights into oil metabolism, flowering and Asterid evolution.</title>
        <authorList>
            <person name="Badouin H."/>
            <person name="Gouzy J."/>
            <person name="Grassa C.J."/>
            <person name="Murat F."/>
            <person name="Staton S.E."/>
            <person name="Cottret L."/>
            <person name="Lelandais-Briere C."/>
            <person name="Owens G.L."/>
            <person name="Carrere S."/>
            <person name="Mayjonade B."/>
            <person name="Legrand L."/>
            <person name="Gill N."/>
            <person name="Kane N.C."/>
            <person name="Bowers J.E."/>
            <person name="Hubner S."/>
            <person name="Bellec A."/>
            <person name="Berard A."/>
            <person name="Berges H."/>
            <person name="Blanchet N."/>
            <person name="Boniface M.C."/>
            <person name="Brunel D."/>
            <person name="Catrice O."/>
            <person name="Chaidir N."/>
            <person name="Claudel C."/>
            <person name="Donnadieu C."/>
            <person name="Faraut T."/>
            <person name="Fievet G."/>
            <person name="Helmstetter N."/>
            <person name="King M."/>
            <person name="Knapp S.J."/>
            <person name="Lai Z."/>
            <person name="Le Paslier M.C."/>
            <person name="Lippi Y."/>
            <person name="Lorenzon L."/>
            <person name="Mandel J.R."/>
            <person name="Marage G."/>
            <person name="Marchand G."/>
            <person name="Marquand E."/>
            <person name="Bret-Mestries E."/>
            <person name="Morien E."/>
            <person name="Nambeesan S."/>
            <person name="Nguyen T."/>
            <person name="Pegot-Espagnet P."/>
            <person name="Pouilly N."/>
            <person name="Raftis F."/>
            <person name="Sallet E."/>
            <person name="Schiex T."/>
            <person name="Thomas J."/>
            <person name="Vandecasteele C."/>
            <person name="Vares D."/>
            <person name="Vear F."/>
            <person name="Vautrin S."/>
            <person name="Crespi M."/>
            <person name="Mangin B."/>
            <person name="Burke J.M."/>
            <person name="Salse J."/>
            <person name="Munos S."/>
            <person name="Vincourt P."/>
            <person name="Rieseberg L.H."/>
            <person name="Langlade N.B."/>
        </authorList>
    </citation>
    <scope>NUCLEOTIDE SEQUENCE</scope>
    <source>
        <tissue evidence="1">Leaves</tissue>
    </source>
</reference>
<organism evidence="1 2">
    <name type="scientific">Helianthus annuus</name>
    <name type="common">Common sunflower</name>
    <dbReference type="NCBI Taxonomy" id="4232"/>
    <lineage>
        <taxon>Eukaryota</taxon>
        <taxon>Viridiplantae</taxon>
        <taxon>Streptophyta</taxon>
        <taxon>Embryophyta</taxon>
        <taxon>Tracheophyta</taxon>
        <taxon>Spermatophyta</taxon>
        <taxon>Magnoliopsida</taxon>
        <taxon>eudicotyledons</taxon>
        <taxon>Gunneridae</taxon>
        <taxon>Pentapetalae</taxon>
        <taxon>asterids</taxon>
        <taxon>campanulids</taxon>
        <taxon>Asterales</taxon>
        <taxon>Asteraceae</taxon>
        <taxon>Asteroideae</taxon>
        <taxon>Heliantheae alliance</taxon>
        <taxon>Heliantheae</taxon>
        <taxon>Helianthus</taxon>
    </lineage>
</organism>
<dbReference type="Gramene" id="mRNA:HanXRQr2_Chr17g0821481">
    <property type="protein sequence ID" value="CDS:HanXRQr2_Chr17g0821481.1"/>
    <property type="gene ID" value="HanXRQr2_Chr17g0821481"/>
</dbReference>
<accession>A0A9K3GWK5</accession>
<proteinExistence type="predicted"/>
<protein>
    <submittedName>
        <fullName evidence="1">Uncharacterized protein</fullName>
    </submittedName>
</protein>
<dbReference type="EMBL" id="MNCJ02000332">
    <property type="protein sequence ID" value="KAF5756999.1"/>
    <property type="molecule type" value="Genomic_DNA"/>
</dbReference>
<evidence type="ECO:0000313" key="2">
    <source>
        <dbReference type="Proteomes" id="UP000215914"/>
    </source>
</evidence>
<gene>
    <name evidence="1" type="ORF">HanXRQr2_Chr17g0821481</name>
</gene>
<dbReference type="AlphaFoldDB" id="A0A9K3GWK5"/>
<dbReference type="Proteomes" id="UP000215914">
    <property type="component" value="Unassembled WGS sequence"/>
</dbReference>
<sequence>MVNMINAQHTGRRPLHIPSSCSSHWPPAKHAVRGSTIMLSEFTSCPVLITKNLFHQLIHPFIHAMGSYPKS</sequence>
<comment type="caution">
    <text evidence="1">The sequence shown here is derived from an EMBL/GenBank/DDBJ whole genome shotgun (WGS) entry which is preliminary data.</text>
</comment>
<name>A0A9K3GWK5_HELAN</name>